<dbReference type="Pfam" id="PF00501">
    <property type="entry name" value="AMP-binding"/>
    <property type="match status" value="1"/>
</dbReference>
<dbReference type="RefSeq" id="WP_369738759.1">
    <property type="nucleotide sequence ID" value="NZ_JBGEDP010000001.1"/>
</dbReference>
<evidence type="ECO:0000256" key="2">
    <source>
        <dbReference type="ARBA" id="ARBA00022598"/>
    </source>
</evidence>
<dbReference type="SUPFAM" id="SSF56801">
    <property type="entry name" value="Acetyl-CoA synthetase-like"/>
    <property type="match status" value="1"/>
</dbReference>
<dbReference type="PANTHER" id="PTHR22754:SF32">
    <property type="entry name" value="DISCO-INTERACTING PROTEIN 2"/>
    <property type="match status" value="1"/>
</dbReference>
<dbReference type="EMBL" id="JBGEDP010000001">
    <property type="protein sequence ID" value="MEY8016385.1"/>
    <property type="molecule type" value="Genomic_DNA"/>
</dbReference>
<reference evidence="7 8" key="1">
    <citation type="submission" date="2024-08" db="EMBL/GenBank/DDBJ databases">
        <title>Mycobacterium servetensis sp. nov., a novel rapid-growing mycobacterial species recovered from a human patient in Zaragoza, Spain.</title>
        <authorList>
            <person name="Tristancho-Baro A.I."/>
            <person name="Buenestado-Serrano S."/>
            <person name="Garcia De Viedma D."/>
            <person name="Milagro-Beamonte A."/>
            <person name="Burillo N."/>
            <person name="Sanz S."/>
            <person name="Lopez-Calleja A.I."/>
            <person name="Penas-Utrilla D."/>
            <person name="Guardingo M."/>
            <person name="Garcia M.J."/>
            <person name="Vinuelas-Bayon J."/>
        </authorList>
    </citation>
    <scope>NUCLEOTIDE SEQUENCE [LARGE SCALE GENOMIC DNA]</scope>
    <source>
        <strain evidence="8">HUMS_12744610</strain>
    </source>
</reference>
<dbReference type="Gene3D" id="3.40.50.12780">
    <property type="entry name" value="N-terminal domain of ligase-like"/>
    <property type="match status" value="1"/>
</dbReference>
<evidence type="ECO:0000256" key="3">
    <source>
        <dbReference type="ARBA" id="ARBA00022832"/>
    </source>
</evidence>
<dbReference type="PANTHER" id="PTHR22754">
    <property type="entry name" value="DISCO-INTERACTING PROTEIN 2 DIP2 -RELATED"/>
    <property type="match status" value="1"/>
</dbReference>
<protein>
    <submittedName>
        <fullName evidence="7">AMP-binding protein</fullName>
    </submittedName>
</protein>
<dbReference type="Gene3D" id="3.30.300.30">
    <property type="match status" value="1"/>
</dbReference>
<dbReference type="Proteomes" id="UP001564760">
    <property type="component" value="Unassembled WGS sequence"/>
</dbReference>
<evidence type="ECO:0000259" key="5">
    <source>
        <dbReference type="Pfam" id="PF00501"/>
    </source>
</evidence>
<dbReference type="NCBIfam" id="NF004509">
    <property type="entry name" value="PRK05850.1"/>
    <property type="match status" value="1"/>
</dbReference>
<evidence type="ECO:0000256" key="1">
    <source>
        <dbReference type="ARBA" id="ARBA00006432"/>
    </source>
</evidence>
<name>A0ABV4C1K4_9MYCO</name>
<evidence type="ECO:0000259" key="6">
    <source>
        <dbReference type="Pfam" id="PF23024"/>
    </source>
</evidence>
<dbReference type="InterPro" id="IPR025110">
    <property type="entry name" value="AMP-bd_C"/>
</dbReference>
<gene>
    <name evidence="7" type="ORF">AB8998_15960</name>
</gene>
<organism evidence="7 8">
    <name type="scientific">Mycobacterium servetii</name>
    <dbReference type="NCBI Taxonomy" id="3237418"/>
    <lineage>
        <taxon>Bacteria</taxon>
        <taxon>Bacillati</taxon>
        <taxon>Actinomycetota</taxon>
        <taxon>Actinomycetes</taxon>
        <taxon>Mycobacteriales</taxon>
        <taxon>Mycobacteriaceae</taxon>
        <taxon>Mycobacterium</taxon>
    </lineage>
</organism>
<accession>A0ABV4C1K4</accession>
<keyword evidence="8" id="KW-1185">Reference proteome</keyword>
<dbReference type="InterPro" id="IPR040097">
    <property type="entry name" value="FAAL/FAAC"/>
</dbReference>
<comment type="similarity">
    <text evidence="1">Belongs to the ATP-dependent AMP-binding enzyme family.</text>
</comment>
<sequence>MPVLGTPFPVLLRKRAALQPDDVAYTFVDYERDWAGVAESVTWPQLYRRVRNVARELRLCASPGDRAVISAPQGLDYIVAFLGALEAGVIAVPLSVPLGGVADERVDSVLRDASAIAVLTTSAVVGDVARHVTNRPGEKAPSLIEVDLLDLDAPARFDTGESSYQSMAYLQYTSGSTRRPAGVMVSYANLQVNYKLTMAGFFSQNGGIEPPDHTIVSWTPFYHDLGLIMGVCTPVLAGCRAVLTSPAAFLERPARWMQLLSSYPSASTGAPNFAFDLATRKTTDDDMAGRDLGNVAVIISGAERVRPETLQRFTQRFARFNLRDTVLRPTYGLAEATLYVATSTEGEPPKIVDFEPEKLAAGQAQRCASGTGTALVGYPALQGPTVRIVDPETHTECPDGTTGEIWVHGGNVSAGYWNKPDETVRTFGAVLVEPSAGTPEGPWLRTGDLGFVCDGALFIVGRIKDLLIIYGRNHAPDDIEATIQEITRGRVAAIAVPDDGMEQLVVVAEVKKRSDSDEDATHEFARVKREVVAAVSTSHNLRVVDLVMVAPGSIPITTSGKIRRSACVELYRRNEFVRVNSD</sequence>
<keyword evidence="3" id="KW-0276">Fatty acid metabolism</keyword>
<dbReference type="InterPro" id="IPR000873">
    <property type="entry name" value="AMP-dep_synth/lig_dom"/>
</dbReference>
<dbReference type="InterPro" id="IPR045851">
    <property type="entry name" value="AMP-bd_C_sf"/>
</dbReference>
<dbReference type="Pfam" id="PF23024">
    <property type="entry name" value="AMP-dom_DIP2-like"/>
    <property type="match status" value="1"/>
</dbReference>
<proteinExistence type="inferred from homology"/>
<dbReference type="CDD" id="cd05931">
    <property type="entry name" value="FAAL"/>
    <property type="match status" value="1"/>
</dbReference>
<feature type="domain" description="AMP-binding enzyme C-terminal" evidence="6">
    <location>
        <begin position="465"/>
        <end position="576"/>
    </location>
</feature>
<comment type="caution">
    <text evidence="7">The sequence shown here is derived from an EMBL/GenBank/DDBJ whole genome shotgun (WGS) entry which is preliminary data.</text>
</comment>
<evidence type="ECO:0000256" key="4">
    <source>
        <dbReference type="ARBA" id="ARBA00023098"/>
    </source>
</evidence>
<keyword evidence="4" id="KW-0443">Lipid metabolism</keyword>
<evidence type="ECO:0000313" key="8">
    <source>
        <dbReference type="Proteomes" id="UP001564760"/>
    </source>
</evidence>
<evidence type="ECO:0000313" key="7">
    <source>
        <dbReference type="EMBL" id="MEY8016385.1"/>
    </source>
</evidence>
<dbReference type="InterPro" id="IPR042099">
    <property type="entry name" value="ANL_N_sf"/>
</dbReference>
<keyword evidence="2" id="KW-0436">Ligase</keyword>
<feature type="domain" description="AMP-dependent synthetase/ligase" evidence="5">
    <location>
        <begin position="13"/>
        <end position="417"/>
    </location>
</feature>